<feature type="chain" id="PRO_5022784075" description="DUF642 domain-containing protein" evidence="6">
    <location>
        <begin position="33"/>
        <end position="395"/>
    </location>
</feature>
<comment type="subcellular location">
    <subcellularLocation>
        <location evidence="1">Cell envelope</location>
    </subcellularLocation>
    <subcellularLocation>
        <location evidence="2">Secreted</location>
    </subcellularLocation>
</comment>
<evidence type="ECO:0000256" key="5">
    <source>
        <dbReference type="ARBA" id="ARBA00023180"/>
    </source>
</evidence>
<proteinExistence type="predicted"/>
<feature type="domain" description="DUF642" evidence="7">
    <location>
        <begin position="33"/>
        <end position="196"/>
    </location>
</feature>
<dbReference type="PANTHER" id="PTHR31265">
    <property type="entry name" value="OS02G0527500 PROTEIN-RELATED"/>
    <property type="match status" value="1"/>
</dbReference>
<dbReference type="EMBL" id="VAHF01000009">
    <property type="protein sequence ID" value="TXG54869.1"/>
    <property type="molecule type" value="Genomic_DNA"/>
</dbReference>
<accession>A0A5C7HDD7</accession>
<evidence type="ECO:0000256" key="3">
    <source>
        <dbReference type="ARBA" id="ARBA00022525"/>
    </source>
</evidence>
<comment type="caution">
    <text evidence="8">The sequence shown here is derived from an EMBL/GenBank/DDBJ whole genome shotgun (WGS) entry which is preliminary data.</text>
</comment>
<evidence type="ECO:0000256" key="1">
    <source>
        <dbReference type="ARBA" id="ARBA00004196"/>
    </source>
</evidence>
<dbReference type="InterPro" id="IPR052437">
    <property type="entry name" value="Pectin_Meth_Modulator"/>
</dbReference>
<feature type="signal peptide" evidence="6">
    <location>
        <begin position="1"/>
        <end position="32"/>
    </location>
</feature>
<dbReference type="InterPro" id="IPR006946">
    <property type="entry name" value="DGR2-like_dom"/>
</dbReference>
<evidence type="ECO:0000313" key="8">
    <source>
        <dbReference type="EMBL" id="TXG54869.1"/>
    </source>
</evidence>
<dbReference type="AlphaFoldDB" id="A0A5C7HDD7"/>
<keyword evidence="9" id="KW-1185">Reference proteome</keyword>
<dbReference type="Proteomes" id="UP000323000">
    <property type="component" value="Chromosome 9"/>
</dbReference>
<dbReference type="Pfam" id="PF04862">
    <property type="entry name" value="DUF642"/>
    <property type="match status" value="2"/>
</dbReference>
<protein>
    <recommendedName>
        <fullName evidence="7">DUF642 domain-containing protein</fullName>
    </recommendedName>
</protein>
<reference evidence="9" key="1">
    <citation type="journal article" date="2019" name="Gigascience">
        <title>De novo genome assembly of the endangered Acer yangbiense, a plant species with extremely small populations endemic to Yunnan Province, China.</title>
        <authorList>
            <person name="Yang J."/>
            <person name="Wariss H.M."/>
            <person name="Tao L."/>
            <person name="Zhang R."/>
            <person name="Yun Q."/>
            <person name="Hollingsworth P."/>
            <person name="Dao Z."/>
            <person name="Luo G."/>
            <person name="Guo H."/>
            <person name="Ma Y."/>
            <person name="Sun W."/>
        </authorList>
    </citation>
    <scope>NUCLEOTIDE SEQUENCE [LARGE SCALE GENOMIC DNA]</scope>
    <source>
        <strain evidence="9">cv. Malutang</strain>
    </source>
</reference>
<feature type="domain" description="DUF642" evidence="7">
    <location>
        <begin position="208"/>
        <end position="370"/>
    </location>
</feature>
<name>A0A5C7HDD7_9ROSI</name>
<evidence type="ECO:0000256" key="2">
    <source>
        <dbReference type="ARBA" id="ARBA00004613"/>
    </source>
</evidence>
<evidence type="ECO:0000256" key="6">
    <source>
        <dbReference type="SAM" id="SignalP"/>
    </source>
</evidence>
<keyword evidence="5" id="KW-0325">Glycoprotein</keyword>
<dbReference type="OrthoDB" id="1895088at2759"/>
<dbReference type="Gene3D" id="2.60.120.260">
    <property type="entry name" value="Galactose-binding domain-like"/>
    <property type="match status" value="1"/>
</dbReference>
<evidence type="ECO:0000259" key="7">
    <source>
        <dbReference type="Pfam" id="PF04862"/>
    </source>
</evidence>
<keyword evidence="3" id="KW-0964">Secreted</keyword>
<gene>
    <name evidence="8" type="ORF">EZV62_020125</name>
</gene>
<keyword evidence="4 6" id="KW-0732">Signal</keyword>
<sequence length="395" mass="42610">MCMISCSSSSSSKRMELQRFFLLLLFVGLASADLLQNPDFESPPSNLAANYTTPFVLLAENNTIPGWTFEGTVQYVTADQTIALPDNGHAIQLGQDGKINQTFIASSDDMNYILTLTLAPGGRNCSANANVVLSAPDSQIVFTLKQHYGNETWESYGQYLGRWDRDEPINLVLESQTTESDSNSTCWPVIDKLLLKTVETLVQGNDNLLLNGGFEVGPEFLSNSALGILLDAAPSPVQSALRQWSIIGMVKYIDSKHFSVPKGNAAIEIVSGVSAGIQTATSLTEGSTYKLEFMLGDANDACEGKFIVGVQAGSMVQNFTLQSLGTGSAMKESMTFKAGVGSTTISFLSYSTNQKKDGVFCGPVIDEVVLRASHGLKLQPRLKILIYVVVLVTIL</sequence>
<evidence type="ECO:0000256" key="4">
    <source>
        <dbReference type="ARBA" id="ARBA00022729"/>
    </source>
</evidence>
<evidence type="ECO:0000313" key="9">
    <source>
        <dbReference type="Proteomes" id="UP000323000"/>
    </source>
</evidence>
<organism evidence="8 9">
    <name type="scientific">Acer yangbiense</name>
    <dbReference type="NCBI Taxonomy" id="1000413"/>
    <lineage>
        <taxon>Eukaryota</taxon>
        <taxon>Viridiplantae</taxon>
        <taxon>Streptophyta</taxon>
        <taxon>Embryophyta</taxon>
        <taxon>Tracheophyta</taxon>
        <taxon>Spermatophyta</taxon>
        <taxon>Magnoliopsida</taxon>
        <taxon>eudicotyledons</taxon>
        <taxon>Gunneridae</taxon>
        <taxon>Pentapetalae</taxon>
        <taxon>rosids</taxon>
        <taxon>malvids</taxon>
        <taxon>Sapindales</taxon>
        <taxon>Sapindaceae</taxon>
        <taxon>Hippocastanoideae</taxon>
        <taxon>Acereae</taxon>
        <taxon>Acer</taxon>
    </lineage>
</organism>
<dbReference type="PANTHER" id="PTHR31265:SF28">
    <property type="entry name" value="EMB|CAB87702.1"/>
    <property type="match status" value="1"/>
</dbReference>
<dbReference type="GO" id="GO:0005576">
    <property type="term" value="C:extracellular region"/>
    <property type="evidence" value="ECO:0007669"/>
    <property type="project" value="UniProtKB-SubCell"/>
</dbReference>